<dbReference type="AlphaFoldDB" id="A0A803KG38"/>
<dbReference type="GeneTree" id="ENSGT00940000170691"/>
<gene>
    <name evidence="7" type="primary">washc2a</name>
</gene>
<dbReference type="InterPro" id="IPR053061">
    <property type="entry name" value="AN1-type_zinc_finger"/>
</dbReference>
<organism evidence="7">
    <name type="scientific">Xenopus tropicalis</name>
    <name type="common">Western clawed frog</name>
    <name type="synonym">Silurana tropicalis</name>
    <dbReference type="NCBI Taxonomy" id="8364"/>
    <lineage>
        <taxon>Eukaryota</taxon>
        <taxon>Metazoa</taxon>
        <taxon>Chordata</taxon>
        <taxon>Craniata</taxon>
        <taxon>Vertebrata</taxon>
        <taxon>Euteleostomi</taxon>
        <taxon>Amphibia</taxon>
        <taxon>Batrachia</taxon>
        <taxon>Anura</taxon>
        <taxon>Pipoidea</taxon>
        <taxon>Pipidae</taxon>
        <taxon>Xenopodinae</taxon>
        <taxon>Xenopus</taxon>
        <taxon>Silurana</taxon>
    </lineage>
</organism>
<dbReference type="Ensembl" id="ENSXETT00000121636">
    <property type="protein sequence ID" value="ENSXETP00000119418"/>
    <property type="gene ID" value="ENSXETG00000007484"/>
</dbReference>
<protein>
    <submittedName>
        <fullName evidence="7">WASH complex subunit 2A</fullName>
    </submittedName>
</protein>
<keyword evidence="3" id="KW-0862">Zinc</keyword>
<reference evidence="7" key="2">
    <citation type="submission" date="2021-03" db="UniProtKB">
        <authorList>
            <consortium name="Ensembl"/>
        </authorList>
    </citation>
    <scope>IDENTIFICATION</scope>
</reference>
<dbReference type="Gene3D" id="4.10.1110.10">
    <property type="entry name" value="AN1-like Zinc finger"/>
    <property type="match status" value="1"/>
</dbReference>
<feature type="region of interest" description="Disordered" evidence="5">
    <location>
        <begin position="198"/>
        <end position="337"/>
    </location>
</feature>
<dbReference type="Xenbase" id="XB-GENE-5771000">
    <property type="gene designation" value="washc2a"/>
</dbReference>
<dbReference type="PANTHER" id="PTHR46728">
    <property type="entry name" value="AN1-TYPE ZINC FINGER PROTEIN 4"/>
    <property type="match status" value="1"/>
</dbReference>
<evidence type="ECO:0000256" key="4">
    <source>
        <dbReference type="PROSITE-ProRule" id="PRU00449"/>
    </source>
</evidence>
<evidence type="ECO:0000256" key="2">
    <source>
        <dbReference type="ARBA" id="ARBA00022771"/>
    </source>
</evidence>
<dbReference type="InterPro" id="IPR035896">
    <property type="entry name" value="AN1-like_Znf"/>
</dbReference>
<evidence type="ECO:0000259" key="6">
    <source>
        <dbReference type="PROSITE" id="PS51039"/>
    </source>
</evidence>
<evidence type="ECO:0000313" key="7">
    <source>
        <dbReference type="Ensembl" id="ENSXETP00000119418"/>
    </source>
</evidence>
<feature type="compositionally biased region" description="Basic and acidic residues" evidence="5">
    <location>
        <begin position="305"/>
        <end position="322"/>
    </location>
</feature>
<evidence type="ECO:0000256" key="3">
    <source>
        <dbReference type="ARBA" id="ARBA00022833"/>
    </source>
</evidence>
<dbReference type="PROSITE" id="PS51039">
    <property type="entry name" value="ZF_AN1"/>
    <property type="match status" value="1"/>
</dbReference>
<dbReference type="Pfam" id="PF01428">
    <property type="entry name" value="zf-AN1"/>
    <property type="match status" value="1"/>
</dbReference>
<dbReference type="Bgee" id="ENSXETG00000007484">
    <property type="expression patterns" value="Expressed in brain and 12 other cell types or tissues"/>
</dbReference>
<accession>A0A803KG38</accession>
<dbReference type="PANTHER" id="PTHR46728:SF1">
    <property type="entry name" value="AN1-TYPE ZINC FINGER PROTEIN 4"/>
    <property type="match status" value="1"/>
</dbReference>
<dbReference type="SUPFAM" id="SSF118310">
    <property type="entry name" value="AN1-like Zinc finger"/>
    <property type="match status" value="1"/>
</dbReference>
<feature type="region of interest" description="Disordered" evidence="5">
    <location>
        <begin position="364"/>
        <end position="385"/>
    </location>
</feature>
<sequence length="842" mass="94124">MNGPANGSAETPVWERPWGLEEIRRSSQNWSLGADAGLLNFLREFSQQTISRTHEIEKQLDGLIRETKATDCRLHNVFNDFLMLSNTQFIENRVYDEEVEDHVVKADAGNKPEQEKTREQKEAELIPKIQEAVNYGLQVLENAFEQLDIKAGNSDSEEEEVNERVEPILEPKDLYIDRPLPLLIGSQQFMQQEDVGLGDLSSEEGSVDNDRGSIIDSEDEKDDEESEDDFDNNSEEEKKLHSTLSDEDEDNGSDLFGDSDKEEEEEDNKTTKTRTKSFADELAARIQSDIPRTQESDQSSVASLEVKKKKEKDKKEVKKLPSDDEDEAEGSPSGQHIIENAITMNKMKLLKSKMENMNLNKKPKKMAKLKPRPPMIPRPTSGLMSSSRHRLLRVLPHIGQSYLPPGNSLSSESPHTALSAIAAATRTIPSIAGDYQNKEARWETPEVVPSLNSVCLPPTVSRVELENPRYNKNKVLPPVAHLKKKDILAMDDDSMFHQNMDFMSNEESSHPITDSFDFLTDVRPIEPFRNVCTIGQVKPEFKLTEGRKDPSATETSLRPVSKSLNPEAMDTGINTSDLSPARSKLLTPVNFPSQISHLSPPSLQCQSKCFETGNFRTPTSQNLFRSVEARNIADRSFSRTARFRGVKVNSPGKQSEVISKMEARDITELANKASKEPIGSLNHLGFFGSLSRCTSRDTMQSSTAERPSKATVTLSNSLHCPQEERFKKILPSCNAAELFVSALGHGETESNQATGKGLVEATHLFAPVKSTFRSKKKTTKNCFVCGKKTGLATSFECRCGNNFCAAHRYAETHDCTYDYKTVGRRLLQEANPVISAPRLPKI</sequence>
<dbReference type="SMART" id="SM00154">
    <property type="entry name" value="ZnF_AN1"/>
    <property type="match status" value="1"/>
</dbReference>
<feature type="domain" description="AN1-type" evidence="6">
    <location>
        <begin position="776"/>
        <end position="823"/>
    </location>
</feature>
<reference evidence="7" key="1">
    <citation type="journal article" date="2010" name="Science">
        <title>The genome of the Western clawed frog Xenopus tropicalis.</title>
        <authorList>
            <person name="Hellsten U."/>
            <person name="Harland R.M."/>
            <person name="Gilchrist M.J."/>
            <person name="Hendrix D."/>
            <person name="Jurka J."/>
            <person name="Kapitonov V."/>
            <person name="Ovcharenko I."/>
            <person name="Putnam N.H."/>
            <person name="Shu S."/>
            <person name="Taher L."/>
            <person name="Blitz I.L."/>
            <person name="Blumberg B."/>
            <person name="Dichmann D.S."/>
            <person name="Dubchak I."/>
            <person name="Amaya E."/>
            <person name="Detter J.C."/>
            <person name="Fletcher R."/>
            <person name="Gerhard D.S."/>
            <person name="Goodstein D."/>
            <person name="Graves T."/>
            <person name="Grigoriev I.V."/>
            <person name="Grimwood J."/>
            <person name="Kawashima T."/>
            <person name="Lindquist E."/>
            <person name="Lucas S.M."/>
            <person name="Mead P.E."/>
            <person name="Mitros T."/>
            <person name="Ogino H."/>
            <person name="Ohta Y."/>
            <person name="Poliakov A.V."/>
            <person name="Pollet N."/>
            <person name="Robert J."/>
            <person name="Salamov A."/>
            <person name="Sater A.K."/>
            <person name="Schmutz J."/>
            <person name="Terry A."/>
            <person name="Vize P.D."/>
            <person name="Warren W.C."/>
            <person name="Wells D."/>
            <person name="Wills A."/>
            <person name="Wilson R.K."/>
            <person name="Zimmerman L.B."/>
            <person name="Zorn A.M."/>
            <person name="Grainger R."/>
            <person name="Grammer T."/>
            <person name="Khokha M.K."/>
            <person name="Richardson P.M."/>
            <person name="Rokhsar D.S."/>
        </authorList>
    </citation>
    <scope>NUCLEOTIDE SEQUENCE [LARGE SCALE GENOMIC DNA]</scope>
    <source>
        <strain evidence="7">Nigerian</strain>
    </source>
</reference>
<keyword evidence="2 4" id="KW-0863">Zinc-finger</keyword>
<feature type="compositionally biased region" description="Polar residues" evidence="5">
    <location>
        <begin position="290"/>
        <end position="302"/>
    </location>
</feature>
<dbReference type="InterPro" id="IPR000058">
    <property type="entry name" value="Znf_AN1"/>
</dbReference>
<evidence type="ECO:0000256" key="1">
    <source>
        <dbReference type="ARBA" id="ARBA00022723"/>
    </source>
</evidence>
<name>A0A803KG38_XENTR</name>
<evidence type="ECO:0000256" key="5">
    <source>
        <dbReference type="SAM" id="MobiDB-lite"/>
    </source>
</evidence>
<dbReference type="GO" id="GO:0008270">
    <property type="term" value="F:zinc ion binding"/>
    <property type="evidence" value="ECO:0007669"/>
    <property type="project" value="UniProtKB-KW"/>
</dbReference>
<proteinExistence type="predicted"/>
<feature type="compositionally biased region" description="Acidic residues" evidence="5">
    <location>
        <begin position="216"/>
        <end position="234"/>
    </location>
</feature>
<keyword evidence="1" id="KW-0479">Metal-binding</keyword>